<dbReference type="Pfam" id="PF00132">
    <property type="entry name" value="Hexapep"/>
    <property type="match status" value="1"/>
</dbReference>
<dbReference type="RefSeq" id="WP_281271502.1">
    <property type="nucleotide sequence ID" value="NZ_BJMI01000002.1"/>
</dbReference>
<dbReference type="PANTHER" id="PTHR43300:SF11">
    <property type="entry name" value="ACETYLTRANSFERASE RV3034C-RELATED"/>
    <property type="match status" value="1"/>
</dbReference>
<dbReference type="CDD" id="cd03349">
    <property type="entry name" value="LbH_XAT"/>
    <property type="match status" value="1"/>
</dbReference>
<proteinExistence type="inferred from homology"/>
<comment type="similarity">
    <text evidence="1">Belongs to the transferase hexapeptide repeat family.</text>
</comment>
<dbReference type="EMBL" id="QQAW01000003">
    <property type="protein sequence ID" value="RDI38885.1"/>
    <property type="molecule type" value="Genomic_DNA"/>
</dbReference>
<dbReference type="AlphaFoldDB" id="A0A370G552"/>
<evidence type="ECO:0000256" key="1">
    <source>
        <dbReference type="ARBA" id="ARBA00007274"/>
    </source>
</evidence>
<dbReference type="GO" id="GO:0016746">
    <property type="term" value="F:acyltransferase activity"/>
    <property type="evidence" value="ECO:0007669"/>
    <property type="project" value="UniProtKB-KW"/>
</dbReference>
<organism evidence="5 6">
    <name type="scientific">Gluconacetobacter liquefaciens</name>
    <name type="common">Acetobacter liquefaciens</name>
    <dbReference type="NCBI Taxonomy" id="89584"/>
    <lineage>
        <taxon>Bacteria</taxon>
        <taxon>Pseudomonadati</taxon>
        <taxon>Pseudomonadota</taxon>
        <taxon>Alphaproteobacteria</taxon>
        <taxon>Acetobacterales</taxon>
        <taxon>Acetobacteraceae</taxon>
        <taxon>Gluconacetobacter</taxon>
    </lineage>
</organism>
<reference evidence="5 6" key="1">
    <citation type="submission" date="2018-07" db="EMBL/GenBank/DDBJ databases">
        <title>Genomic Encyclopedia of Type Strains, Phase IV (KMG-IV): sequencing the most valuable type-strain genomes for metagenomic binning, comparative biology and taxonomic classification.</title>
        <authorList>
            <person name="Goeker M."/>
        </authorList>
    </citation>
    <scope>NUCLEOTIDE SEQUENCE [LARGE SCALE GENOMIC DNA]</scope>
    <source>
        <strain evidence="5 6">DSM 5603</strain>
    </source>
</reference>
<protein>
    <submittedName>
        <fullName evidence="5">Acetyltransferase-like isoleucine patch superfamily enzyme</fullName>
    </submittedName>
</protein>
<sequence>MIVRTIINNANAFEVTLTNKIIDKLKKKKVFFTTSGEERFHPGEKIFFEENVCANPYSAILSGNTIPEIGCFSYTWSSLPIGTVVGRYCSIAHGLKIHGPRHPIEAVTTSPVGYDDDFIIVSEPLRKAGIKKTQSTMGIQKKMPVIKNDAWIGANVTLLPGITIGNGAVVAAESVVTRSVPDYAIVGGNPAKIIKFRFDEVVVEKFLEIQWWDYNFVDFNCVDLGDVNKFLYEFPEIRKNIKKFRKNRNKISHLIEVY</sequence>
<keyword evidence="3" id="KW-0677">Repeat</keyword>
<dbReference type="InterPro" id="IPR018357">
    <property type="entry name" value="Hexapep_transf_CS"/>
</dbReference>
<dbReference type="PROSITE" id="PS00101">
    <property type="entry name" value="HEXAPEP_TRANSFERASES"/>
    <property type="match status" value="1"/>
</dbReference>
<dbReference type="PANTHER" id="PTHR43300">
    <property type="entry name" value="ACETYLTRANSFERASE"/>
    <property type="match status" value="1"/>
</dbReference>
<dbReference type="InterPro" id="IPR001451">
    <property type="entry name" value="Hexapep"/>
</dbReference>
<dbReference type="SUPFAM" id="SSF51161">
    <property type="entry name" value="Trimeric LpxA-like enzymes"/>
    <property type="match status" value="1"/>
</dbReference>
<dbReference type="Gene3D" id="2.160.10.10">
    <property type="entry name" value="Hexapeptide repeat proteins"/>
    <property type="match status" value="1"/>
</dbReference>
<keyword evidence="6" id="KW-1185">Reference proteome</keyword>
<evidence type="ECO:0000256" key="2">
    <source>
        <dbReference type="ARBA" id="ARBA00022679"/>
    </source>
</evidence>
<evidence type="ECO:0000256" key="3">
    <source>
        <dbReference type="ARBA" id="ARBA00022737"/>
    </source>
</evidence>
<keyword evidence="2 5" id="KW-0808">Transferase</keyword>
<evidence type="ECO:0000256" key="4">
    <source>
        <dbReference type="ARBA" id="ARBA00023315"/>
    </source>
</evidence>
<comment type="caution">
    <text evidence="5">The sequence shown here is derived from an EMBL/GenBank/DDBJ whole genome shotgun (WGS) entry which is preliminary data.</text>
</comment>
<name>A0A370G552_GLULI</name>
<dbReference type="InterPro" id="IPR050179">
    <property type="entry name" value="Trans_hexapeptide_repeat"/>
</dbReference>
<dbReference type="InterPro" id="IPR011004">
    <property type="entry name" value="Trimer_LpxA-like_sf"/>
</dbReference>
<evidence type="ECO:0000313" key="6">
    <source>
        <dbReference type="Proteomes" id="UP000254958"/>
    </source>
</evidence>
<gene>
    <name evidence="5" type="ORF">C7453_103346</name>
</gene>
<accession>A0A370G552</accession>
<evidence type="ECO:0000313" key="5">
    <source>
        <dbReference type="EMBL" id="RDI38885.1"/>
    </source>
</evidence>
<dbReference type="Proteomes" id="UP000254958">
    <property type="component" value="Unassembled WGS sequence"/>
</dbReference>
<keyword evidence="4" id="KW-0012">Acyltransferase</keyword>